<proteinExistence type="predicted"/>
<accession>A0A2K9IZN3</accession>
<dbReference type="Pfam" id="PF14550">
    <property type="entry name" value="Peptidase_S78_2"/>
    <property type="match status" value="1"/>
</dbReference>
<feature type="domain" description="Phage-like element PBSX protein XkdF" evidence="2">
    <location>
        <begin position="43"/>
        <end position="156"/>
    </location>
</feature>
<evidence type="ECO:0000256" key="1">
    <source>
        <dbReference type="SAM" id="MobiDB-lite"/>
    </source>
</evidence>
<dbReference type="AlphaFoldDB" id="A0A2K9IZN3"/>
<reference evidence="4" key="1">
    <citation type="submission" date="2016-11" db="EMBL/GenBank/DDBJ databases">
        <title>Complete genome sequence of Virgibacillus pantothenticus 21D, a halophilic bacterium isolated from the deep hypersaline anoxic basin Discovery in the Mediterranean Sea.</title>
        <authorList>
            <person name="Zeaiter Z."/>
            <person name="Booth J.M."/>
            <person name="Prosdocimi E.M."/>
            <person name="Mapelli F."/>
            <person name="Fusi M."/>
            <person name="Daffonchio D."/>
            <person name="Borin S."/>
            <person name="Crotti E."/>
        </authorList>
    </citation>
    <scope>NUCLEOTIDE SEQUENCE [LARGE SCALE GENOMIC DNA]</scope>
    <source>
        <strain evidence="4">21D</strain>
    </source>
</reference>
<dbReference type="KEGG" id="vpn:A21D_02118"/>
<evidence type="ECO:0000259" key="2">
    <source>
        <dbReference type="Pfam" id="PF14550"/>
    </source>
</evidence>
<feature type="compositionally biased region" description="Polar residues" evidence="1">
    <location>
        <begin position="375"/>
        <end position="390"/>
    </location>
</feature>
<gene>
    <name evidence="3" type="ORF">A21D_02118</name>
</gene>
<dbReference type="EMBL" id="CP018622">
    <property type="protein sequence ID" value="AUJ25182.1"/>
    <property type="molecule type" value="Genomic_DNA"/>
</dbReference>
<dbReference type="InterPro" id="IPR027924">
    <property type="entry name" value="XkdF"/>
</dbReference>
<evidence type="ECO:0000313" key="3">
    <source>
        <dbReference type="EMBL" id="AUJ25182.1"/>
    </source>
</evidence>
<dbReference type="RefSeq" id="WP_101933410.1">
    <property type="nucleotide sequence ID" value="NZ_CP018622.1"/>
</dbReference>
<dbReference type="Proteomes" id="UP000234237">
    <property type="component" value="Chromosome"/>
</dbReference>
<protein>
    <recommendedName>
        <fullName evidence="2">Phage-like element PBSX protein XkdF domain-containing protein</fullName>
    </recommendedName>
</protein>
<organism evidence="3 4">
    <name type="scientific">Virgibacillus dokdonensis</name>
    <dbReference type="NCBI Taxonomy" id="302167"/>
    <lineage>
        <taxon>Bacteria</taxon>
        <taxon>Bacillati</taxon>
        <taxon>Bacillota</taxon>
        <taxon>Bacilli</taxon>
        <taxon>Bacillales</taxon>
        <taxon>Bacillaceae</taxon>
        <taxon>Virgibacillus</taxon>
    </lineage>
</organism>
<sequence length="399" mass="45614">MPRELINANITHVSYVDKGANQKQFFFTKSDKQPDFQKEVKLFINKEDEEQQLVYGVVYEPNVEDSHGDFMTADSIEKAAHGFMKDARNIDTQHNFESGVGEVVESYIAPADFELGDETITKGSWVLVTKASDEIWEEIKKGEITGYSMAGTAETIKKQNKRQNKKPVSKSDEGQDVEMKGFFDVLKSFFTGDKVQKGELRDNYERNQNRRNLWSAWDGLEEVFFGSLWDNPTVGITDFERLEEGVKEFLDILQEIKESGDIKKALENKPETIAKAGKKISTANMNKIKDAHAMLDDLINQDEEEDEVKKEDIEKMLDEKLNPITKRLDDIEKEDGGGNDDNLEDDVMKQFSEVLDQKLDPITKRLETVEKARGVSNQVDTEPTNVQKNEGPSYMRHFN</sequence>
<feature type="region of interest" description="Disordered" evidence="1">
    <location>
        <begin position="373"/>
        <end position="399"/>
    </location>
</feature>
<name>A0A2K9IZN3_9BACI</name>
<evidence type="ECO:0000313" key="4">
    <source>
        <dbReference type="Proteomes" id="UP000234237"/>
    </source>
</evidence>